<feature type="repeat" description="Pumilio" evidence="2">
    <location>
        <begin position="498"/>
        <end position="534"/>
    </location>
</feature>
<dbReference type="OrthoDB" id="668540at2759"/>
<evidence type="ECO:0000256" key="3">
    <source>
        <dbReference type="SAM" id="MobiDB-lite"/>
    </source>
</evidence>
<feature type="repeat" description="Pumilio" evidence="2">
    <location>
        <begin position="389"/>
        <end position="424"/>
    </location>
</feature>
<dbReference type="GO" id="GO:0005737">
    <property type="term" value="C:cytoplasm"/>
    <property type="evidence" value="ECO:0007669"/>
    <property type="project" value="TreeGrafter"/>
</dbReference>
<dbReference type="Proteomes" id="UP000000314">
    <property type="component" value="Chromosome 2"/>
</dbReference>
<dbReference type="InterPro" id="IPR033712">
    <property type="entry name" value="Pumilio_RNA-bd"/>
</dbReference>
<evidence type="ECO:0000256" key="2">
    <source>
        <dbReference type="PROSITE-ProRule" id="PRU00317"/>
    </source>
</evidence>
<feature type="repeat" description="Pumilio" evidence="2">
    <location>
        <begin position="462"/>
        <end position="497"/>
    </location>
</feature>
<dbReference type="RefSeq" id="XP_002492119.1">
    <property type="nucleotide sequence ID" value="XM_002492074.1"/>
</dbReference>
<feature type="compositionally biased region" description="Polar residues" evidence="3">
    <location>
        <begin position="316"/>
        <end position="330"/>
    </location>
</feature>
<dbReference type="GO" id="GO:0017148">
    <property type="term" value="P:negative regulation of translation"/>
    <property type="evidence" value="ECO:0007669"/>
    <property type="project" value="EnsemblFungi"/>
</dbReference>
<dbReference type="GO" id="GO:0000288">
    <property type="term" value="P:nuclear-transcribed mRNA catabolic process, deadenylation-dependent decay"/>
    <property type="evidence" value="ECO:0007669"/>
    <property type="project" value="EnsemblFungi"/>
</dbReference>
<dbReference type="InterPro" id="IPR001313">
    <property type="entry name" value="Pumilio_RNA-bd_rpt"/>
</dbReference>
<proteinExistence type="predicted"/>
<dbReference type="GO" id="GO:0003729">
    <property type="term" value="F:mRNA binding"/>
    <property type="evidence" value="ECO:0007669"/>
    <property type="project" value="EnsemblFungi"/>
</dbReference>
<organism evidence="5 6">
    <name type="scientific">Komagataella phaffii (strain GS115 / ATCC 20864)</name>
    <name type="common">Yeast</name>
    <name type="synonym">Pichia pastoris</name>
    <dbReference type="NCBI Taxonomy" id="644223"/>
    <lineage>
        <taxon>Eukaryota</taxon>
        <taxon>Fungi</taxon>
        <taxon>Dikarya</taxon>
        <taxon>Ascomycota</taxon>
        <taxon>Saccharomycotina</taxon>
        <taxon>Pichiomycetes</taxon>
        <taxon>Pichiales</taxon>
        <taxon>Pichiaceae</taxon>
        <taxon>Komagataella</taxon>
    </lineage>
</organism>
<dbReference type="GeneID" id="8199193"/>
<gene>
    <name evidence="5" type="ordered locus">PAS_chr2-2_0089</name>
</gene>
<feature type="compositionally biased region" description="Polar residues" evidence="3">
    <location>
        <begin position="26"/>
        <end position="60"/>
    </location>
</feature>
<dbReference type="PANTHER" id="PTHR12537">
    <property type="entry name" value="RNA BINDING PROTEIN PUMILIO-RELATED"/>
    <property type="match status" value="1"/>
</dbReference>
<feature type="repeat" description="Pumilio" evidence="2">
    <location>
        <begin position="353"/>
        <end position="388"/>
    </location>
</feature>
<dbReference type="eggNOG" id="KOG2049">
    <property type="taxonomic scope" value="Eukaryota"/>
</dbReference>
<dbReference type="CDD" id="cd07920">
    <property type="entry name" value="Pumilio"/>
    <property type="match status" value="1"/>
</dbReference>
<feature type="region of interest" description="Disordered" evidence="3">
    <location>
        <begin position="692"/>
        <end position="720"/>
    </location>
</feature>
<evidence type="ECO:0000256" key="1">
    <source>
        <dbReference type="ARBA" id="ARBA00022737"/>
    </source>
</evidence>
<dbReference type="PROSITE" id="PS50303">
    <property type="entry name" value="PUM_HD"/>
    <property type="match status" value="1"/>
</dbReference>
<feature type="compositionally biased region" description="Polar residues" evidence="3">
    <location>
        <begin position="181"/>
        <end position="199"/>
    </location>
</feature>
<feature type="repeat" description="Pumilio" evidence="2">
    <location>
        <begin position="611"/>
        <end position="650"/>
    </location>
</feature>
<dbReference type="PANTHER" id="PTHR12537:SF13">
    <property type="entry name" value="PUMILIO HOMOLOGY DOMAIN FAMILY MEMBER 4"/>
    <property type="match status" value="1"/>
</dbReference>
<dbReference type="EMBL" id="FN392320">
    <property type="protein sequence ID" value="CAY69839.1"/>
    <property type="molecule type" value="Genomic_DNA"/>
</dbReference>
<dbReference type="PROSITE" id="PS50302">
    <property type="entry name" value="PUM"/>
    <property type="match status" value="6"/>
</dbReference>
<dbReference type="GO" id="GO:0008104">
    <property type="term" value="P:intracellular protein localization"/>
    <property type="evidence" value="ECO:0007669"/>
    <property type="project" value="EnsemblFungi"/>
</dbReference>
<evidence type="ECO:0000313" key="5">
    <source>
        <dbReference type="EMBL" id="CAY69839.1"/>
    </source>
</evidence>
<evidence type="ECO:0000259" key="4">
    <source>
        <dbReference type="PROSITE" id="PS50303"/>
    </source>
</evidence>
<dbReference type="InterPro" id="IPR016024">
    <property type="entry name" value="ARM-type_fold"/>
</dbReference>
<keyword evidence="6" id="KW-1185">Reference proteome</keyword>
<dbReference type="KEGG" id="ppa:PAS_chr2-2_0089"/>
<feature type="region of interest" description="Disordered" evidence="3">
    <location>
        <begin position="1"/>
        <end position="76"/>
    </location>
</feature>
<dbReference type="InterPro" id="IPR011989">
    <property type="entry name" value="ARM-like"/>
</dbReference>
<sequence length="720" mass="79238">MSSNSPTGGGGCPPITPPKDSDRRTQNSIHSFSSFGVQRPSFETPTISSDHRFSGSNSAGVNYAPRESMENSSMLRNEPNDLDLDLALGGLSLDFDILPNKNQSNFLANSNNRHSSLTPNSSNWSIDNPSMASATPRLSILQHGLHLDGLNQIKPFELPGKELSGTEPRVSGSGSFGPALVQSSPSTVNSPVNDPSTQSLVDKENLTSATPNGYENQLPLGFSNMGSGYPHPMSHGMEMNLDMNMNVGFNNGMPMMVHSQGIWPPHSETGLEDEFANHRLQTFPHKSRNGQGNRNPGAHHPSQQHLGGSGGHGQSALNNSSIGRLNNGMNTHRKNMRKRGEDPSKFADAKLEDFQGEIYSLCKDQHGCRFLQKQLDIGGKNAATMIFNETYLSVIELMSDPFGNYLIQKLLDKVSVDQRITLVKNASSKFVRIALDPHGTRALQKLVECIDTEEESEIIIDALSSHVVSLSRDLNGNHVVQKCLQKLSSKDCQFIFDATCDHCVEIATHRHGCCVLQRCLDHGSKEQCYALSLEVSRNCIPLSFDPFGNYVVQYVLSQNEMIKNINDSKPVANIVAAIKDSIITLSLHKFGSNVIEKCLKIPRVSKLVIDQLLETHATKISELLNDPYGNYVLQTALDVSTPEEFERLSELLKPLLPTVRNTPHGKRIMARIQVNGVPPSNNQFPVMAQQFHHGPRQPMLPQQQQQSHLAQRGNAVYPKP</sequence>
<dbReference type="InParanoid" id="C4R2W5"/>
<feature type="domain" description="PUM-HD" evidence="4">
    <location>
        <begin position="332"/>
        <end position="676"/>
    </location>
</feature>
<dbReference type="HOGENOM" id="CLU_016143_1_0_1"/>
<dbReference type="Pfam" id="PF00806">
    <property type="entry name" value="PUF"/>
    <property type="match status" value="8"/>
</dbReference>
<dbReference type="Gene3D" id="1.25.10.10">
    <property type="entry name" value="Leucine-rich Repeat Variant"/>
    <property type="match status" value="1"/>
</dbReference>
<keyword evidence="1" id="KW-0677">Repeat</keyword>
<dbReference type="SMR" id="C4R2W5"/>
<reference evidence="5 6" key="1">
    <citation type="journal article" date="2009" name="Nat. Biotechnol.">
        <title>Genome sequence of the recombinant protein production host Pichia pastoris.</title>
        <authorList>
            <person name="De Schutter K."/>
            <person name="Lin Y.C."/>
            <person name="Tiels P."/>
            <person name="Van Hecke A."/>
            <person name="Glinka S."/>
            <person name="Weber-Lehmann J."/>
            <person name="Rouze P."/>
            <person name="Van de Peer Y."/>
            <person name="Callewaert N."/>
        </authorList>
    </citation>
    <scope>NUCLEOTIDE SEQUENCE [LARGE SCALE GENOMIC DNA]</scope>
    <source>
        <strain evidence="6">GS115 / ATCC 20864</strain>
    </source>
</reference>
<accession>C4R2W5</accession>
<evidence type="ECO:0000313" key="6">
    <source>
        <dbReference type="Proteomes" id="UP000000314"/>
    </source>
</evidence>
<dbReference type="FunFam" id="1.25.10.10:FF:000237">
    <property type="entry name" value="Pumilio homolog 9"/>
    <property type="match status" value="1"/>
</dbReference>
<feature type="region of interest" description="Disordered" evidence="3">
    <location>
        <begin position="158"/>
        <end position="199"/>
    </location>
</feature>
<dbReference type="InterPro" id="IPR033133">
    <property type="entry name" value="PUM-HD"/>
</dbReference>
<dbReference type="SUPFAM" id="SSF48371">
    <property type="entry name" value="ARM repeat"/>
    <property type="match status" value="1"/>
</dbReference>
<dbReference type="AlphaFoldDB" id="C4R2W5"/>
<protein>
    <submittedName>
        <fullName evidence="5">Member of the PUF protein family</fullName>
    </submittedName>
</protein>
<name>C4R2W5_KOMPG</name>
<feature type="region of interest" description="Disordered" evidence="3">
    <location>
        <begin position="283"/>
        <end position="344"/>
    </location>
</feature>
<feature type="repeat" description="Pumilio" evidence="2">
    <location>
        <begin position="425"/>
        <end position="461"/>
    </location>
</feature>
<dbReference type="SMART" id="SM00025">
    <property type="entry name" value="Pumilio"/>
    <property type="match status" value="8"/>
</dbReference>